<feature type="transmembrane region" description="Helical" evidence="15">
    <location>
        <begin position="179"/>
        <end position="200"/>
    </location>
</feature>
<keyword evidence="5 15" id="KW-0349">Heme</keyword>
<name>A0A8E7IW97_9STRA</name>
<feature type="domain" description="Cytochrome b/b6 N-terminal region profile" evidence="16">
    <location>
        <begin position="39"/>
        <end position="248"/>
    </location>
</feature>
<keyword evidence="6" id="KW-0934">Plastid</keyword>
<keyword evidence="3 15" id="KW-0813">Transport</keyword>
<dbReference type="GO" id="GO:0016491">
    <property type="term" value="F:oxidoreductase activity"/>
    <property type="evidence" value="ECO:0007669"/>
    <property type="project" value="UniProtKB-UniRule"/>
</dbReference>
<dbReference type="Pfam" id="PF00032">
    <property type="entry name" value="Cytochrom_B_C"/>
    <property type="match status" value="1"/>
</dbReference>
<dbReference type="PROSITE" id="PS51003">
    <property type="entry name" value="CYTB_CTER"/>
    <property type="match status" value="1"/>
</dbReference>
<dbReference type="PANTHER" id="PTHR19271:SF16">
    <property type="entry name" value="CYTOCHROME B"/>
    <property type="match status" value="1"/>
</dbReference>
<dbReference type="AlphaFoldDB" id="A0A8E7IW97"/>
<feature type="transmembrane region" description="Helical" evidence="15">
    <location>
        <begin position="149"/>
        <end position="172"/>
    </location>
</feature>
<organism evidence="18">
    <name type="scientific">Attheya longicornis</name>
    <dbReference type="NCBI Taxonomy" id="451786"/>
    <lineage>
        <taxon>Eukaryota</taxon>
        <taxon>Sar</taxon>
        <taxon>Stramenopiles</taxon>
        <taxon>Ochrophyta</taxon>
        <taxon>Bacillariophyta</taxon>
        <taxon>Coscinodiscophyceae</taxon>
        <taxon>Chaetocerotophycidae</taxon>
        <taxon>Chaetocerotales</taxon>
        <taxon>Attheyaceae</taxon>
        <taxon>Attheya</taxon>
    </lineage>
</organism>
<evidence type="ECO:0000313" key="18">
    <source>
        <dbReference type="EMBL" id="QVX31325.1"/>
    </source>
</evidence>
<feature type="transmembrane region" description="Helical" evidence="15">
    <location>
        <begin position="327"/>
        <end position="347"/>
    </location>
</feature>
<evidence type="ECO:0000256" key="15">
    <source>
        <dbReference type="RuleBase" id="RU362117"/>
    </source>
</evidence>
<dbReference type="GO" id="GO:0008121">
    <property type="term" value="F:quinol-cytochrome-c reductase activity"/>
    <property type="evidence" value="ECO:0007669"/>
    <property type="project" value="TreeGrafter"/>
</dbReference>
<reference evidence="18" key="1">
    <citation type="submission" date="2021-03" db="EMBL/GenBank/DDBJ databases">
        <authorList>
            <person name="Liang C."/>
        </authorList>
    </citation>
    <scope>NUCLEOTIDE SEQUENCE</scope>
</reference>
<dbReference type="Pfam" id="PF00033">
    <property type="entry name" value="Cytochrome_B"/>
    <property type="match status" value="1"/>
</dbReference>
<evidence type="ECO:0000259" key="16">
    <source>
        <dbReference type="PROSITE" id="PS51002"/>
    </source>
</evidence>
<evidence type="ECO:0000259" key="17">
    <source>
        <dbReference type="PROSITE" id="PS51003"/>
    </source>
</evidence>
<evidence type="ECO:0000256" key="5">
    <source>
        <dbReference type="ARBA" id="ARBA00022617"/>
    </source>
</evidence>
<keyword evidence="8 15" id="KW-0812">Transmembrane</keyword>
<evidence type="ECO:0000256" key="9">
    <source>
        <dbReference type="ARBA" id="ARBA00022723"/>
    </source>
</evidence>
<evidence type="ECO:0000256" key="2">
    <source>
        <dbReference type="ARBA" id="ARBA00013531"/>
    </source>
</evidence>
<comment type="subcellular location">
    <subcellularLocation>
        <location evidence="1">Membrane</location>
        <topology evidence="1">Multi-pass membrane protein</topology>
    </subcellularLocation>
    <subcellularLocation>
        <location evidence="15">Mitochondrion inner membrane</location>
    </subcellularLocation>
</comment>
<dbReference type="CDD" id="cd00290">
    <property type="entry name" value="cytochrome_b_C"/>
    <property type="match status" value="1"/>
</dbReference>
<keyword evidence="14 15" id="KW-0472">Membrane</keyword>
<dbReference type="GO" id="GO:0046872">
    <property type="term" value="F:metal ion binding"/>
    <property type="evidence" value="ECO:0007669"/>
    <property type="project" value="UniProtKB-UniRule"/>
</dbReference>
<dbReference type="InterPro" id="IPR005798">
    <property type="entry name" value="Cyt_b/b6_C"/>
</dbReference>
<dbReference type="InterPro" id="IPR005797">
    <property type="entry name" value="Cyt_b/b6_N"/>
</dbReference>
<evidence type="ECO:0000256" key="14">
    <source>
        <dbReference type="ARBA" id="ARBA00023136"/>
    </source>
</evidence>
<proteinExistence type="inferred from homology"/>
<dbReference type="GO" id="GO:0006122">
    <property type="term" value="P:mitochondrial electron transport, ubiquinol to cytochrome c"/>
    <property type="evidence" value="ECO:0007669"/>
    <property type="project" value="TreeGrafter"/>
</dbReference>
<protein>
    <recommendedName>
        <fullName evidence="2 15">Cytochrome b</fullName>
    </recommendedName>
</protein>
<comment type="function">
    <text evidence="15">Component of the ubiquinol-cytochrome c reductase complex (complex III or cytochrome b-c1 complex) that is part of the mitochondrial respiratory chain. The b-c1 complex mediates electron transfer from ubiquinol to cytochrome c. Contributes to the generation of a proton gradient across the mitochondrial membrane that is then used for ATP synthesis.</text>
</comment>
<comment type="cofactor">
    <cofactor evidence="15">
        <name>heme b</name>
        <dbReference type="ChEBI" id="CHEBI:60344"/>
    </cofactor>
    <text evidence="15">Binds 2 heme groups non-covalently.</text>
</comment>
<evidence type="ECO:0000256" key="8">
    <source>
        <dbReference type="ARBA" id="ARBA00022692"/>
    </source>
</evidence>
<dbReference type="PROSITE" id="PS51002">
    <property type="entry name" value="CYTB_NTER"/>
    <property type="match status" value="1"/>
</dbReference>
<keyword evidence="7 15" id="KW-0679">Respiratory chain</keyword>
<evidence type="ECO:0000256" key="10">
    <source>
        <dbReference type="ARBA" id="ARBA00022982"/>
    </source>
</evidence>
<evidence type="ECO:0000256" key="7">
    <source>
        <dbReference type="ARBA" id="ARBA00022660"/>
    </source>
</evidence>
<keyword evidence="11 15" id="KW-1133">Transmembrane helix</keyword>
<dbReference type="EMBL" id="MW729336">
    <property type="protein sequence ID" value="QVX31325.1"/>
    <property type="molecule type" value="Genomic_DNA"/>
</dbReference>
<feature type="transmembrane region" description="Helical" evidence="15">
    <location>
        <begin position="114"/>
        <end position="137"/>
    </location>
</feature>
<sequence length="422" mass="48176">MQFKQNLLLKSNTFEIFSKSFSEVSFKNAYFMASFILKGLRWNKNYLLAFIDNHVIHYPTPINLTYAWSFGSSAGICLVIQILSGIFLAMHYTPHIDLAFSSVEHIMRDVNNGWLIRYIHANGASMFFIVVYCHIFRGLYYGSYIQPRQLLWCSGVLIFILMMATAFMGYVLPWGQMSFWGATVITSLVTAIPVIGQPIVDWLWGGFTINNATLNRFFSLHFFLPFIIAGITIIHLALLHKDGSNNPLGVDSGVDKIPFYPYFFVKDLFAFFCFLFLFGTFVFYFPNSLGHPDNYIPADPMSTPAHIVPEWYFLPFYAILRSIPDKFGGVAAMGGSLVVLFLIPFTNTSEIRSTTFRPIFKIFYWLLVADFLILGWIGQKPVKDVFVLVGQIATVFYFLFFVVLIPLIGVIETKLAHLKTNE</sequence>
<evidence type="ECO:0000256" key="13">
    <source>
        <dbReference type="ARBA" id="ARBA00023078"/>
    </source>
</evidence>
<feature type="transmembrane region" description="Helical" evidence="15">
    <location>
        <begin position="220"/>
        <end position="239"/>
    </location>
</feature>
<evidence type="ECO:0000256" key="3">
    <source>
        <dbReference type="ARBA" id="ARBA00022448"/>
    </source>
</evidence>
<dbReference type="PANTHER" id="PTHR19271">
    <property type="entry name" value="CYTOCHROME B"/>
    <property type="match status" value="1"/>
</dbReference>
<keyword evidence="15 18" id="KW-0496">Mitochondrion</keyword>
<geneLocation type="mitochondrion" evidence="18"/>
<dbReference type="InterPro" id="IPR048260">
    <property type="entry name" value="Cytochrome_b_C_euk/bac"/>
</dbReference>
<evidence type="ECO:0000256" key="11">
    <source>
        <dbReference type="ARBA" id="ARBA00022989"/>
    </source>
</evidence>
<keyword evidence="10 15" id="KW-0249">Electron transport</keyword>
<dbReference type="FunFam" id="1.20.810.10:FF:000004">
    <property type="entry name" value="Cytochrome b"/>
    <property type="match status" value="1"/>
</dbReference>
<accession>A0A8E7IW97</accession>
<comment type="similarity">
    <text evidence="15">Belongs to the cytochrome b family.</text>
</comment>
<gene>
    <name evidence="18" type="primary">cob</name>
</gene>
<feature type="transmembrane region" description="Helical" evidence="15">
    <location>
        <begin position="66"/>
        <end position="93"/>
    </location>
</feature>
<evidence type="ECO:0000256" key="4">
    <source>
        <dbReference type="ARBA" id="ARBA00022528"/>
    </source>
</evidence>
<evidence type="ECO:0000256" key="6">
    <source>
        <dbReference type="ARBA" id="ARBA00022640"/>
    </source>
</evidence>
<feature type="transmembrane region" description="Helical" evidence="15">
    <location>
        <begin position="259"/>
        <end position="285"/>
    </location>
</feature>
<dbReference type="InterPro" id="IPR048259">
    <property type="entry name" value="Cytochrome_b_N_euk/bac"/>
</dbReference>
<keyword evidence="12 15" id="KW-0408">Iron</keyword>
<feature type="transmembrane region" description="Helical" evidence="15">
    <location>
        <begin position="385"/>
        <end position="411"/>
    </location>
</feature>
<feature type="transmembrane region" description="Helical" evidence="15">
    <location>
        <begin position="359"/>
        <end position="379"/>
    </location>
</feature>
<dbReference type="PIRSF" id="PIRSF038885">
    <property type="entry name" value="COB"/>
    <property type="match status" value="1"/>
</dbReference>
<dbReference type="CDD" id="cd00284">
    <property type="entry name" value="Cytochrome_b_N"/>
    <property type="match status" value="1"/>
</dbReference>
<evidence type="ECO:0000256" key="12">
    <source>
        <dbReference type="ARBA" id="ARBA00023004"/>
    </source>
</evidence>
<dbReference type="InterPro" id="IPR030689">
    <property type="entry name" value="Cytochrome_b"/>
</dbReference>
<keyword evidence="9 15" id="KW-0479">Metal-binding</keyword>
<keyword evidence="4" id="KW-0150">Chloroplast</keyword>
<dbReference type="GO" id="GO:0005743">
    <property type="term" value="C:mitochondrial inner membrane"/>
    <property type="evidence" value="ECO:0007669"/>
    <property type="project" value="UniProtKB-SubCell"/>
</dbReference>
<feature type="domain" description="Cytochrome b/b6 C-terminal region profile" evidence="17">
    <location>
        <begin position="249"/>
        <end position="419"/>
    </location>
</feature>
<evidence type="ECO:0000256" key="1">
    <source>
        <dbReference type="ARBA" id="ARBA00004141"/>
    </source>
</evidence>
<keyword evidence="13" id="KW-0793">Thylakoid</keyword>